<keyword evidence="3" id="KW-1185">Reference proteome</keyword>
<feature type="chain" id="PRO_5044053590" evidence="1">
    <location>
        <begin position="19"/>
        <end position="211"/>
    </location>
</feature>
<sequence length="211" mass="22556">MVAAWLTCLAASGSALLASPLLRGAVVQTRHSRSVKMQSDPFATRDAGTGFDDEGGMVRGIAEGGLTLEQVTAAAGQAGPSLPVEKAAKLVLKDPEWNLDKMEMSATDKDFEIACNSMDDAEIVIDVPPMMNTFEDYFFGLTADSHSSFSISTDESSPLEGRMQRRGGEPTVVKIKCEPNGASGTFDAHLCFILENEPGFSKFYKISCTSS</sequence>
<dbReference type="RefSeq" id="XP_005773112.1">
    <property type="nucleotide sequence ID" value="XM_005773055.1"/>
</dbReference>
<accession>A0A0D3IG41</accession>
<dbReference type="GeneID" id="17266227"/>
<reference evidence="3" key="1">
    <citation type="journal article" date="2013" name="Nature">
        <title>Pan genome of the phytoplankton Emiliania underpins its global distribution.</title>
        <authorList>
            <person name="Read B.A."/>
            <person name="Kegel J."/>
            <person name="Klute M.J."/>
            <person name="Kuo A."/>
            <person name="Lefebvre S.C."/>
            <person name="Maumus F."/>
            <person name="Mayer C."/>
            <person name="Miller J."/>
            <person name="Monier A."/>
            <person name="Salamov A."/>
            <person name="Young J."/>
            <person name="Aguilar M."/>
            <person name="Claverie J.M."/>
            <person name="Frickenhaus S."/>
            <person name="Gonzalez K."/>
            <person name="Herman E.K."/>
            <person name="Lin Y.C."/>
            <person name="Napier J."/>
            <person name="Ogata H."/>
            <person name="Sarno A.F."/>
            <person name="Shmutz J."/>
            <person name="Schroeder D."/>
            <person name="de Vargas C."/>
            <person name="Verret F."/>
            <person name="von Dassow P."/>
            <person name="Valentin K."/>
            <person name="Van de Peer Y."/>
            <person name="Wheeler G."/>
            <person name="Dacks J.B."/>
            <person name="Delwiche C.F."/>
            <person name="Dyhrman S.T."/>
            <person name="Glockner G."/>
            <person name="John U."/>
            <person name="Richards T."/>
            <person name="Worden A.Z."/>
            <person name="Zhang X."/>
            <person name="Grigoriev I.V."/>
            <person name="Allen A.E."/>
            <person name="Bidle K."/>
            <person name="Borodovsky M."/>
            <person name="Bowler C."/>
            <person name="Brownlee C."/>
            <person name="Cock J.M."/>
            <person name="Elias M."/>
            <person name="Gladyshev V.N."/>
            <person name="Groth M."/>
            <person name="Guda C."/>
            <person name="Hadaegh A."/>
            <person name="Iglesias-Rodriguez M.D."/>
            <person name="Jenkins J."/>
            <person name="Jones B.M."/>
            <person name="Lawson T."/>
            <person name="Leese F."/>
            <person name="Lindquist E."/>
            <person name="Lobanov A."/>
            <person name="Lomsadze A."/>
            <person name="Malik S.B."/>
            <person name="Marsh M.E."/>
            <person name="Mackinder L."/>
            <person name="Mock T."/>
            <person name="Mueller-Roeber B."/>
            <person name="Pagarete A."/>
            <person name="Parker M."/>
            <person name="Probert I."/>
            <person name="Quesneville H."/>
            <person name="Raines C."/>
            <person name="Rensing S.A."/>
            <person name="Riano-Pachon D.M."/>
            <person name="Richier S."/>
            <person name="Rokitta S."/>
            <person name="Shiraiwa Y."/>
            <person name="Soanes D.M."/>
            <person name="van der Giezen M."/>
            <person name="Wahlund T.M."/>
            <person name="Williams B."/>
            <person name="Wilson W."/>
            <person name="Wolfe G."/>
            <person name="Wurch L.L."/>
        </authorList>
    </citation>
    <scope>NUCLEOTIDE SEQUENCE</scope>
</reference>
<reference evidence="2" key="2">
    <citation type="submission" date="2024-10" db="UniProtKB">
        <authorList>
            <consortium name="EnsemblProtists"/>
        </authorList>
    </citation>
    <scope>IDENTIFICATION</scope>
</reference>
<proteinExistence type="predicted"/>
<dbReference type="EnsemblProtists" id="EOD10226">
    <property type="protein sequence ID" value="EOD10226"/>
    <property type="gene ID" value="EMIHUDRAFT_358269"/>
</dbReference>
<dbReference type="GeneID" id="17256430"/>
<dbReference type="PaxDb" id="2903-EOD10226"/>
<dbReference type="EnsemblProtists" id="EOD20683">
    <property type="protein sequence ID" value="EOD20683"/>
    <property type="gene ID" value="EMIHUDRAFT_369072"/>
</dbReference>
<dbReference type="RefSeq" id="XP_005762655.1">
    <property type="nucleotide sequence ID" value="XM_005762598.1"/>
</dbReference>
<dbReference type="AlphaFoldDB" id="A0A0D3IG41"/>
<evidence type="ECO:0000313" key="3">
    <source>
        <dbReference type="Proteomes" id="UP000013827"/>
    </source>
</evidence>
<protein>
    <submittedName>
        <fullName evidence="2">Uncharacterized protein</fullName>
    </submittedName>
</protein>
<feature type="signal peptide" evidence="1">
    <location>
        <begin position="1"/>
        <end position="18"/>
    </location>
</feature>
<organism evidence="2 3">
    <name type="scientific">Emiliania huxleyi (strain CCMP1516)</name>
    <dbReference type="NCBI Taxonomy" id="280463"/>
    <lineage>
        <taxon>Eukaryota</taxon>
        <taxon>Haptista</taxon>
        <taxon>Haptophyta</taxon>
        <taxon>Prymnesiophyceae</taxon>
        <taxon>Isochrysidales</taxon>
        <taxon>Noelaerhabdaceae</taxon>
        <taxon>Emiliania</taxon>
    </lineage>
</organism>
<evidence type="ECO:0000256" key="1">
    <source>
        <dbReference type="SAM" id="SignalP"/>
    </source>
</evidence>
<evidence type="ECO:0000313" key="2">
    <source>
        <dbReference type="EnsemblProtists" id="EOD10226"/>
    </source>
</evidence>
<name>A0A0D3IG41_EMIH1</name>
<dbReference type="KEGG" id="ehx:EMIHUDRAFT_369072"/>
<dbReference type="HOGENOM" id="CLU_1306851_0_0_1"/>
<keyword evidence="1" id="KW-0732">Signal</keyword>
<dbReference type="Proteomes" id="UP000013827">
    <property type="component" value="Unassembled WGS sequence"/>
</dbReference>
<dbReference type="KEGG" id="ehx:EMIHUDRAFT_358269"/>